<dbReference type="AlphaFoldDB" id="A0A1E8PTQ0"/>
<dbReference type="EMBL" id="MAQB02000001">
    <property type="protein sequence ID" value="OFJ49531.1"/>
    <property type="molecule type" value="Genomic_DNA"/>
</dbReference>
<accession>A0A1E8PTQ0</accession>
<protein>
    <submittedName>
        <fullName evidence="1">Uncharacterized protein</fullName>
    </submittedName>
</protein>
<comment type="caution">
    <text evidence="1">The sequence shown here is derived from an EMBL/GenBank/DDBJ whole genome shotgun (WGS) entry which is preliminary data.</text>
</comment>
<evidence type="ECO:0000313" key="1">
    <source>
        <dbReference type="EMBL" id="OFJ49531.1"/>
    </source>
</evidence>
<organism evidence="1 2">
    <name type="scientific">Janthinobacterium lividum</name>
    <dbReference type="NCBI Taxonomy" id="29581"/>
    <lineage>
        <taxon>Bacteria</taxon>
        <taxon>Pseudomonadati</taxon>
        <taxon>Pseudomonadota</taxon>
        <taxon>Betaproteobacteria</taxon>
        <taxon>Burkholderiales</taxon>
        <taxon>Oxalobacteraceae</taxon>
        <taxon>Janthinobacterium</taxon>
    </lineage>
</organism>
<evidence type="ECO:0000313" key="2">
    <source>
        <dbReference type="Proteomes" id="UP000092634"/>
    </source>
</evidence>
<reference evidence="1 2" key="1">
    <citation type="submission" date="2016-10" db="EMBL/GenBank/DDBJ databases">
        <title>Updated version of Genome Assembly of Janthinobacterium lividum ERGS5:01.</title>
        <authorList>
            <person name="Kumar R."/>
            <person name="Acharya V."/>
            <person name="Singh D."/>
        </authorList>
    </citation>
    <scope>NUCLEOTIDE SEQUENCE [LARGE SCALE GENOMIC DNA]</scope>
    <source>
        <strain evidence="1 2">ERGS5:01</strain>
    </source>
</reference>
<gene>
    <name evidence="1" type="ORF">BA896_012235</name>
</gene>
<proteinExistence type="predicted"/>
<dbReference type="Proteomes" id="UP000092634">
    <property type="component" value="Unassembled WGS sequence"/>
</dbReference>
<name>A0A1E8PTQ0_9BURK</name>
<sequence length="71" mass="7362">MFFTPSAAVADAAKPVKFSETVTGKGFLTNSGSVSVVLSDGRVISPLRFKSGASGWEAEIETGLWVRGGAQ</sequence>